<dbReference type="EMBL" id="NBIV01000044">
    <property type="protein sequence ID" value="PXF46147.1"/>
    <property type="molecule type" value="Genomic_DNA"/>
</dbReference>
<gene>
    <name evidence="11" type="ORF">BWQ96_04153</name>
</gene>
<evidence type="ECO:0000256" key="2">
    <source>
        <dbReference type="ARBA" id="ARBA00005180"/>
    </source>
</evidence>
<evidence type="ECO:0000256" key="4">
    <source>
        <dbReference type="ARBA" id="ARBA00011894"/>
    </source>
</evidence>
<organism evidence="11 12">
    <name type="scientific">Gracilariopsis chorda</name>
    <dbReference type="NCBI Taxonomy" id="448386"/>
    <lineage>
        <taxon>Eukaryota</taxon>
        <taxon>Rhodophyta</taxon>
        <taxon>Florideophyceae</taxon>
        <taxon>Rhodymeniophycidae</taxon>
        <taxon>Gracilariales</taxon>
        <taxon>Gracilariaceae</taxon>
        <taxon>Gracilariopsis</taxon>
    </lineage>
</organism>
<dbReference type="SUPFAM" id="SSF53271">
    <property type="entry name" value="PRTase-like"/>
    <property type="match status" value="1"/>
</dbReference>
<dbReference type="CDD" id="cd06223">
    <property type="entry name" value="PRTases_typeI"/>
    <property type="match status" value="1"/>
</dbReference>
<keyword evidence="12" id="KW-1185">Reference proteome</keyword>
<comment type="similarity">
    <text evidence="3">Belongs to the UPRTase family.</text>
</comment>
<evidence type="ECO:0000256" key="1">
    <source>
        <dbReference type="ARBA" id="ARBA00001946"/>
    </source>
</evidence>
<feature type="domain" description="Phosphoribosyltransferase" evidence="10">
    <location>
        <begin position="18"/>
        <end position="221"/>
    </location>
</feature>
<evidence type="ECO:0000256" key="9">
    <source>
        <dbReference type="ARBA" id="ARBA00023134"/>
    </source>
</evidence>
<dbReference type="Proteomes" id="UP000247409">
    <property type="component" value="Unassembled WGS sequence"/>
</dbReference>
<evidence type="ECO:0000256" key="7">
    <source>
        <dbReference type="ARBA" id="ARBA00022679"/>
    </source>
</evidence>
<dbReference type="GO" id="GO:0004845">
    <property type="term" value="F:uracil phosphoribosyltransferase activity"/>
    <property type="evidence" value="ECO:0007669"/>
    <property type="project" value="UniProtKB-EC"/>
</dbReference>
<dbReference type="OrthoDB" id="106623at2759"/>
<sequence length="232" mass="25644">MGYQVNGVHWPQLHVHQQTAQLRCLMTALCDKHCPPSDWVFTADRVNRIMVEFALNFLPVQPHHVITPVDDEPLSGVKFAGRIVGVSIVRAGEAMETALRSCCRNVRLGKILVQRDERTAEPRYYMAKLPTDVATRHVLLMDPMLATGGSALMAMGKLLEAGVKESNIIFVNVVASPEGIRNLLSKHPAIQVCTASIAEGLNSQKYIRRSLGDFGDRYFGTLPADQENPKPS</sequence>
<reference evidence="11 12" key="1">
    <citation type="journal article" date="2018" name="Mol. Biol. Evol.">
        <title>Analysis of the draft genome of the red seaweed Gracilariopsis chorda provides insights into genome size evolution in Rhodophyta.</title>
        <authorList>
            <person name="Lee J."/>
            <person name="Yang E.C."/>
            <person name="Graf L."/>
            <person name="Yang J.H."/>
            <person name="Qiu H."/>
            <person name="Zel Zion U."/>
            <person name="Chan C.X."/>
            <person name="Stephens T.G."/>
            <person name="Weber A.P.M."/>
            <person name="Boo G.H."/>
            <person name="Boo S.M."/>
            <person name="Kim K.M."/>
            <person name="Shin Y."/>
            <person name="Jung M."/>
            <person name="Lee S.J."/>
            <person name="Yim H.S."/>
            <person name="Lee J.H."/>
            <person name="Bhattacharya D."/>
            <person name="Yoon H.S."/>
        </authorList>
    </citation>
    <scope>NUCLEOTIDE SEQUENCE [LARGE SCALE GENOMIC DNA]</scope>
    <source>
        <strain evidence="11 12">SKKU-2015</strain>
        <tissue evidence="11">Whole body</tissue>
    </source>
</reference>
<keyword evidence="7 11" id="KW-0808">Transferase</keyword>
<evidence type="ECO:0000256" key="3">
    <source>
        <dbReference type="ARBA" id="ARBA00009516"/>
    </source>
</evidence>
<keyword evidence="8" id="KW-0547">Nucleotide-binding</keyword>
<evidence type="ECO:0000256" key="6">
    <source>
        <dbReference type="ARBA" id="ARBA00022676"/>
    </source>
</evidence>
<evidence type="ECO:0000313" key="12">
    <source>
        <dbReference type="Proteomes" id="UP000247409"/>
    </source>
</evidence>
<keyword evidence="9" id="KW-0342">GTP-binding</keyword>
<comment type="caution">
    <text evidence="11">The sequence shown here is derived from an EMBL/GenBank/DDBJ whole genome shotgun (WGS) entry which is preliminary data.</text>
</comment>
<dbReference type="InterPro" id="IPR000836">
    <property type="entry name" value="PRTase_dom"/>
</dbReference>
<dbReference type="GO" id="GO:0008655">
    <property type="term" value="P:pyrimidine-containing compound salvage"/>
    <property type="evidence" value="ECO:0007669"/>
    <property type="project" value="UniProtKB-ARBA"/>
</dbReference>
<comment type="cofactor">
    <cofactor evidence="1">
        <name>Mg(2+)</name>
        <dbReference type="ChEBI" id="CHEBI:18420"/>
    </cofactor>
</comment>
<comment type="pathway">
    <text evidence="2">Pyrimidine metabolism; UMP biosynthesis via salvage pathway; UMP from uracil: step 1/1.</text>
</comment>
<evidence type="ECO:0000256" key="8">
    <source>
        <dbReference type="ARBA" id="ARBA00022741"/>
    </source>
</evidence>
<name>A0A2V3IWS6_9FLOR</name>
<dbReference type="FunFam" id="3.40.50.2020:FF:000023">
    <property type="entry name" value="Probable uracil phosphoribosyltransferase"/>
    <property type="match status" value="1"/>
</dbReference>
<keyword evidence="5" id="KW-0021">Allosteric enzyme</keyword>
<protein>
    <recommendedName>
        <fullName evidence="4">uracil phosphoribosyltransferase</fullName>
        <ecNumber evidence="4">2.4.2.9</ecNumber>
    </recommendedName>
</protein>
<evidence type="ECO:0000256" key="5">
    <source>
        <dbReference type="ARBA" id="ARBA00022533"/>
    </source>
</evidence>
<dbReference type="Pfam" id="PF14681">
    <property type="entry name" value="UPRTase"/>
    <property type="match status" value="1"/>
</dbReference>
<dbReference type="AlphaFoldDB" id="A0A2V3IWS6"/>
<accession>A0A2V3IWS6</accession>
<dbReference type="STRING" id="448386.A0A2V3IWS6"/>
<keyword evidence="6 11" id="KW-0328">Glycosyltransferase</keyword>
<dbReference type="EC" id="2.4.2.9" evidence="4"/>
<dbReference type="InterPro" id="IPR029057">
    <property type="entry name" value="PRTase-like"/>
</dbReference>
<dbReference type="Gene3D" id="3.40.50.2020">
    <property type="match status" value="1"/>
</dbReference>
<proteinExistence type="inferred from homology"/>
<dbReference type="NCBIfam" id="NF001097">
    <property type="entry name" value="PRK00129.1"/>
    <property type="match status" value="1"/>
</dbReference>
<dbReference type="GO" id="GO:0005525">
    <property type="term" value="F:GTP binding"/>
    <property type="evidence" value="ECO:0007669"/>
    <property type="project" value="UniProtKB-KW"/>
</dbReference>
<evidence type="ECO:0000313" key="11">
    <source>
        <dbReference type="EMBL" id="PXF46147.1"/>
    </source>
</evidence>
<evidence type="ECO:0000259" key="10">
    <source>
        <dbReference type="Pfam" id="PF14681"/>
    </source>
</evidence>